<accession>A0A7J0DZU0</accession>
<evidence type="ECO:0000313" key="1">
    <source>
        <dbReference type="EMBL" id="GFS46174.1"/>
    </source>
</evidence>
<dbReference type="AlphaFoldDB" id="A0A7J0DZU0"/>
<dbReference type="OrthoDB" id="4955136at2759"/>
<proteinExistence type="predicted"/>
<evidence type="ECO:0000313" key="2">
    <source>
        <dbReference type="Proteomes" id="UP000585474"/>
    </source>
</evidence>
<organism evidence="1 2">
    <name type="scientific">Actinidia rufa</name>
    <dbReference type="NCBI Taxonomy" id="165716"/>
    <lineage>
        <taxon>Eukaryota</taxon>
        <taxon>Viridiplantae</taxon>
        <taxon>Streptophyta</taxon>
        <taxon>Embryophyta</taxon>
        <taxon>Tracheophyta</taxon>
        <taxon>Spermatophyta</taxon>
        <taxon>Magnoliopsida</taxon>
        <taxon>eudicotyledons</taxon>
        <taxon>Gunneridae</taxon>
        <taxon>Pentapetalae</taxon>
        <taxon>asterids</taxon>
        <taxon>Ericales</taxon>
        <taxon>Actinidiaceae</taxon>
        <taxon>Actinidia</taxon>
    </lineage>
</organism>
<dbReference type="EMBL" id="BJWL01000463">
    <property type="protein sequence ID" value="GFS46174.1"/>
    <property type="molecule type" value="Genomic_DNA"/>
</dbReference>
<sequence>MRYQMMSSGLVPVGKEECPVRRHNGVKRESINLHQVTNQPVEKKKMSAAAHLSRTRDKMLEVVQSQGSEVTVKPHADSNNAIIGNCLLLLANLPGIDPLSPLYLLGTQLITILANREVFMGLPNDDVHLAWLQLHRDQAVGIAPHLFQDLTLGPPNFLLLSWTTLMFYD</sequence>
<name>A0A7J0DZU0_9ERIC</name>
<dbReference type="Proteomes" id="UP000585474">
    <property type="component" value="Unassembled WGS sequence"/>
</dbReference>
<comment type="caution">
    <text evidence="1">The sequence shown here is derived from an EMBL/GenBank/DDBJ whole genome shotgun (WGS) entry which is preliminary data.</text>
</comment>
<reference evidence="2" key="1">
    <citation type="submission" date="2019-07" db="EMBL/GenBank/DDBJ databases">
        <title>De Novo Assembly of kiwifruit Actinidia rufa.</title>
        <authorList>
            <person name="Sugita-Konishi S."/>
            <person name="Sato K."/>
            <person name="Mori E."/>
            <person name="Abe Y."/>
            <person name="Kisaki G."/>
            <person name="Hamano K."/>
            <person name="Suezawa K."/>
            <person name="Otani M."/>
            <person name="Fukuda T."/>
            <person name="Manabe T."/>
            <person name="Gomi K."/>
            <person name="Tabuchi M."/>
            <person name="Akimitsu K."/>
            <person name="Kataoka I."/>
        </authorList>
    </citation>
    <scope>NUCLEOTIDE SEQUENCE [LARGE SCALE GENOMIC DNA]</scope>
    <source>
        <strain evidence="2">cv. Fuchu</strain>
    </source>
</reference>
<gene>
    <name evidence="1" type="ORF">Acr_00g0100600</name>
</gene>
<protein>
    <submittedName>
        <fullName evidence="1">Uncharacterized protein</fullName>
    </submittedName>
</protein>
<keyword evidence="2" id="KW-1185">Reference proteome</keyword>